<dbReference type="RefSeq" id="WP_008278758.1">
    <property type="nucleotide sequence ID" value="NZ_AAXW01000102.1"/>
</dbReference>
<keyword evidence="1" id="KW-0812">Transmembrane</keyword>
<dbReference type="Proteomes" id="UP000003781">
    <property type="component" value="Unassembled WGS sequence"/>
</dbReference>
<evidence type="ECO:0000256" key="1">
    <source>
        <dbReference type="SAM" id="Phobius"/>
    </source>
</evidence>
<dbReference type="EMBL" id="AAXW01000102">
    <property type="protein sequence ID" value="EAZ88153.1"/>
    <property type="molecule type" value="Genomic_DNA"/>
</dbReference>
<name>A3IZE1_9CHRO</name>
<sequence>MEATITEIKDYIKSNSEIKSYIDLALKDVTPDMKEEVFRFLVVSKVKPDDPLFKLMLACHYFNLVTLNAPNEIEKAFEVGTVNLLSLLAKQTDELKSASVKQIEANISRSVNRLLEKQSLPTPKRRWLKRIAFGCGGLLLFGLGAISAYHYAQMQYQSTLEIENRQLLTWAKSKEGRFAFNLIQWNPGLLDGSCSKSVARLGIGWAEAVTKDGQLVGDRRATTGYCVTWRIPPEQRKFQ</sequence>
<protein>
    <submittedName>
        <fullName evidence="2">Uncharacterized protein</fullName>
    </submittedName>
</protein>
<proteinExistence type="predicted"/>
<dbReference type="AlphaFoldDB" id="A3IZE1"/>
<dbReference type="InterPro" id="IPR046641">
    <property type="entry name" value="DUF6753"/>
</dbReference>
<keyword evidence="1" id="KW-0472">Membrane</keyword>
<dbReference type="OrthoDB" id="462431at2"/>
<keyword evidence="3" id="KW-1185">Reference proteome</keyword>
<accession>A3IZE1</accession>
<comment type="caution">
    <text evidence="2">The sequence shown here is derived from an EMBL/GenBank/DDBJ whole genome shotgun (WGS) entry which is preliminary data.</text>
</comment>
<reference evidence="2 3" key="1">
    <citation type="submission" date="2007-03" db="EMBL/GenBank/DDBJ databases">
        <authorList>
            <person name="Stal L."/>
            <person name="Ferriera S."/>
            <person name="Johnson J."/>
            <person name="Kravitz S."/>
            <person name="Beeson K."/>
            <person name="Sutton G."/>
            <person name="Rogers Y.-H."/>
            <person name="Friedman R."/>
            <person name="Frazier M."/>
            <person name="Venter J.C."/>
        </authorList>
    </citation>
    <scope>NUCLEOTIDE SEQUENCE [LARGE SCALE GENOMIC DNA]</scope>
    <source>
        <strain evidence="2 3">CCY0110</strain>
    </source>
</reference>
<feature type="transmembrane region" description="Helical" evidence="1">
    <location>
        <begin position="131"/>
        <end position="152"/>
    </location>
</feature>
<evidence type="ECO:0000313" key="3">
    <source>
        <dbReference type="Proteomes" id="UP000003781"/>
    </source>
</evidence>
<keyword evidence="1" id="KW-1133">Transmembrane helix</keyword>
<dbReference type="Pfam" id="PF20538">
    <property type="entry name" value="DUF6753"/>
    <property type="match status" value="1"/>
</dbReference>
<evidence type="ECO:0000313" key="2">
    <source>
        <dbReference type="EMBL" id="EAZ88153.1"/>
    </source>
</evidence>
<organism evidence="2 3">
    <name type="scientific">Crocosphaera chwakensis CCY0110</name>
    <dbReference type="NCBI Taxonomy" id="391612"/>
    <lineage>
        <taxon>Bacteria</taxon>
        <taxon>Bacillati</taxon>
        <taxon>Cyanobacteriota</taxon>
        <taxon>Cyanophyceae</taxon>
        <taxon>Oscillatoriophycideae</taxon>
        <taxon>Chroococcales</taxon>
        <taxon>Aphanothecaceae</taxon>
        <taxon>Crocosphaera</taxon>
        <taxon>Crocosphaera chwakensis</taxon>
    </lineage>
</organism>
<gene>
    <name evidence="2" type="ORF">CY0110_14755</name>
</gene>